<dbReference type="SUPFAM" id="SSF53187">
    <property type="entry name" value="Zn-dependent exopeptidases"/>
    <property type="match status" value="1"/>
</dbReference>
<dbReference type="Gene3D" id="3.40.630.10">
    <property type="entry name" value="Zn peptidases"/>
    <property type="match status" value="1"/>
</dbReference>
<feature type="binding site" evidence="1">
    <location>
        <position position="366"/>
    </location>
    <ligand>
        <name>Mn(2+)</name>
        <dbReference type="ChEBI" id="CHEBI:29035"/>
        <label>2</label>
    </ligand>
</feature>
<protein>
    <submittedName>
        <fullName evidence="2">Amidohydrolase</fullName>
    </submittedName>
</protein>
<feature type="binding site" evidence="1">
    <location>
        <position position="143"/>
    </location>
    <ligand>
        <name>Mn(2+)</name>
        <dbReference type="ChEBI" id="CHEBI:29035"/>
        <label>2</label>
    </ligand>
</feature>
<dbReference type="AlphaFoldDB" id="A0A2B9DFK9"/>
<proteinExistence type="predicted"/>
<dbReference type="PANTHER" id="PTHR11014">
    <property type="entry name" value="PEPTIDASE M20 FAMILY MEMBER"/>
    <property type="match status" value="1"/>
</dbReference>
<evidence type="ECO:0000313" key="2">
    <source>
        <dbReference type="EMBL" id="PGM87365.1"/>
    </source>
</evidence>
<feature type="binding site" evidence="1">
    <location>
        <position position="109"/>
    </location>
    <ligand>
        <name>Mn(2+)</name>
        <dbReference type="ChEBI" id="CHEBI:29035"/>
        <label>2</label>
    </ligand>
</feature>
<reference evidence="2 3" key="1">
    <citation type="submission" date="2017-09" db="EMBL/GenBank/DDBJ databases">
        <title>Large-scale bioinformatics analysis of Bacillus genomes uncovers conserved roles of natural products in bacterial physiology.</title>
        <authorList>
            <consortium name="Agbiome Team Llc"/>
            <person name="Bleich R.M."/>
            <person name="Grubbs K.J."/>
            <person name="Santa Maria K.C."/>
            <person name="Allen S.E."/>
            <person name="Farag S."/>
            <person name="Shank E.A."/>
            <person name="Bowers A."/>
        </authorList>
    </citation>
    <scope>NUCLEOTIDE SEQUENCE [LARGE SCALE GENOMIC DNA]</scope>
    <source>
        <strain evidence="2 3">AFS053130</strain>
    </source>
</reference>
<feature type="binding site" evidence="1">
    <location>
        <position position="167"/>
    </location>
    <ligand>
        <name>Mn(2+)</name>
        <dbReference type="ChEBI" id="CHEBI:29035"/>
        <label>2</label>
    </ligand>
</feature>
<sequence length="392" mass="44485">MQEALMEPIHYIKQLFPKLIALRRYLHQHPEIGFEEYNTNKFINKILSSLNEIEIIPQVANTGVIAKINVNKHYKTLAFRADIDALPIQDKKEVTYKSLYEGFSHSCGHDVHTTILLGTILTLIKYKNQLRCNLIFIFQPAEEGPGGAKPILEFIQPDQIDMILGLHVLPHLPTGYIAASEGLAMGASSKININLCGEARHIAESVHDENLIYLSSELLILLKNAEKTFKETHKDFLFSIGTINGGYYYNTTADEITMTGTIRSFSHQTNKSFFEYIKNNIANSHLKTLIPKINIDFENMYPPLYNDNEAIQLIKASASKVLGTKNIVPAWKVLGADDFSFYTEKIKGGYFWLGTHKYGEIAYDLHSPYFDVDENCIFYGTLVLSQIALDYF</sequence>
<keyword evidence="2" id="KW-0378">Hydrolase</keyword>
<feature type="binding site" evidence="1">
    <location>
        <position position="107"/>
    </location>
    <ligand>
        <name>Mn(2+)</name>
        <dbReference type="ChEBI" id="CHEBI:29035"/>
        <label>2</label>
    </ligand>
</feature>
<organism evidence="2 3">
    <name type="scientific">Bacillus cereus</name>
    <dbReference type="NCBI Taxonomy" id="1396"/>
    <lineage>
        <taxon>Bacteria</taxon>
        <taxon>Bacillati</taxon>
        <taxon>Bacillota</taxon>
        <taxon>Bacilli</taxon>
        <taxon>Bacillales</taxon>
        <taxon>Bacillaceae</taxon>
        <taxon>Bacillus</taxon>
        <taxon>Bacillus cereus group</taxon>
    </lineage>
</organism>
<dbReference type="EMBL" id="NUHO01000245">
    <property type="protein sequence ID" value="PGM87365.1"/>
    <property type="molecule type" value="Genomic_DNA"/>
</dbReference>
<gene>
    <name evidence="2" type="ORF">CN958_30415</name>
</gene>
<dbReference type="InterPro" id="IPR017439">
    <property type="entry name" value="Amidohydrolase"/>
</dbReference>
<dbReference type="Pfam" id="PF01546">
    <property type="entry name" value="Peptidase_M20"/>
    <property type="match status" value="1"/>
</dbReference>
<dbReference type="SUPFAM" id="SSF55031">
    <property type="entry name" value="Bacterial exopeptidase dimerisation domain"/>
    <property type="match status" value="1"/>
</dbReference>
<dbReference type="InterPro" id="IPR002933">
    <property type="entry name" value="Peptidase_M20"/>
</dbReference>
<accession>A0A2B9DFK9</accession>
<evidence type="ECO:0000256" key="1">
    <source>
        <dbReference type="PIRSR" id="PIRSR005962-1"/>
    </source>
</evidence>
<dbReference type="InterPro" id="IPR036264">
    <property type="entry name" value="Bact_exopeptidase_dim_dom"/>
</dbReference>
<dbReference type="CDD" id="cd03886">
    <property type="entry name" value="M20_Acy1"/>
    <property type="match status" value="1"/>
</dbReference>
<keyword evidence="1" id="KW-0464">Manganese</keyword>
<dbReference type="PIRSF" id="PIRSF005962">
    <property type="entry name" value="Pept_M20D_amidohydro"/>
    <property type="match status" value="1"/>
</dbReference>
<keyword evidence="1" id="KW-0479">Metal-binding</keyword>
<comment type="caution">
    <text evidence="2">The sequence shown here is derived from an EMBL/GenBank/DDBJ whole genome shotgun (WGS) entry which is preliminary data.</text>
</comment>
<dbReference type="GO" id="GO:0046872">
    <property type="term" value="F:metal ion binding"/>
    <property type="evidence" value="ECO:0007669"/>
    <property type="project" value="UniProtKB-KW"/>
</dbReference>
<dbReference type="GO" id="GO:0016787">
    <property type="term" value="F:hydrolase activity"/>
    <property type="evidence" value="ECO:0007669"/>
    <property type="project" value="UniProtKB-KW"/>
</dbReference>
<dbReference type="Gene3D" id="3.30.70.360">
    <property type="match status" value="1"/>
</dbReference>
<comment type="cofactor">
    <cofactor evidence="1">
        <name>Mn(2+)</name>
        <dbReference type="ChEBI" id="CHEBI:29035"/>
    </cofactor>
    <text evidence="1">The Mn(2+) ion enhances activity.</text>
</comment>
<dbReference type="Proteomes" id="UP000222054">
    <property type="component" value="Unassembled WGS sequence"/>
</dbReference>
<name>A0A2B9DFK9_BACCE</name>
<dbReference type="NCBIfam" id="TIGR01891">
    <property type="entry name" value="amidohydrolases"/>
    <property type="match status" value="1"/>
</dbReference>
<evidence type="ECO:0000313" key="3">
    <source>
        <dbReference type="Proteomes" id="UP000222054"/>
    </source>
</evidence>
<dbReference type="PANTHER" id="PTHR11014:SF63">
    <property type="entry name" value="METALLOPEPTIDASE, PUTATIVE (AFU_ORTHOLOGUE AFUA_6G09600)-RELATED"/>
    <property type="match status" value="1"/>
</dbReference>